<dbReference type="InterPro" id="IPR002347">
    <property type="entry name" value="SDR_fam"/>
</dbReference>
<evidence type="ECO:0000256" key="1">
    <source>
        <dbReference type="ARBA" id="ARBA00006484"/>
    </source>
</evidence>
<name>A0A9N9UIE6_9HYPO</name>
<dbReference type="GO" id="GO:0016616">
    <property type="term" value="F:oxidoreductase activity, acting on the CH-OH group of donors, NAD or NADP as acceptor"/>
    <property type="evidence" value="ECO:0007669"/>
    <property type="project" value="TreeGrafter"/>
</dbReference>
<dbReference type="EMBL" id="CABFNO020001430">
    <property type="protein sequence ID" value="CAG9987334.1"/>
    <property type="molecule type" value="Genomic_DNA"/>
</dbReference>
<evidence type="ECO:0000313" key="2">
    <source>
        <dbReference type="EMBL" id="CAG9987334.1"/>
    </source>
</evidence>
<dbReference type="GO" id="GO:0048038">
    <property type="term" value="F:quinone binding"/>
    <property type="evidence" value="ECO:0007669"/>
    <property type="project" value="TreeGrafter"/>
</dbReference>
<dbReference type="Pfam" id="PF00106">
    <property type="entry name" value="adh_short"/>
    <property type="match status" value="1"/>
</dbReference>
<dbReference type="GO" id="GO:0006633">
    <property type="term" value="P:fatty acid biosynthetic process"/>
    <property type="evidence" value="ECO:0007669"/>
    <property type="project" value="TreeGrafter"/>
</dbReference>
<keyword evidence="3" id="KW-1185">Reference proteome</keyword>
<dbReference type="PRINTS" id="PR00081">
    <property type="entry name" value="GDHRDH"/>
</dbReference>
<gene>
    <name evidence="2" type="ORF">CBYS24578_00018043</name>
</gene>
<accession>A0A9N9UIE6</accession>
<dbReference type="Proteomes" id="UP000754883">
    <property type="component" value="Unassembled WGS sequence"/>
</dbReference>
<evidence type="ECO:0000313" key="3">
    <source>
        <dbReference type="Proteomes" id="UP000754883"/>
    </source>
</evidence>
<reference evidence="3" key="1">
    <citation type="submission" date="2019-06" db="EMBL/GenBank/DDBJ databases">
        <authorList>
            <person name="Broberg M."/>
        </authorList>
    </citation>
    <scope>NUCLEOTIDE SEQUENCE [LARGE SCALE GENOMIC DNA]</scope>
</reference>
<dbReference type="OrthoDB" id="1933717at2759"/>
<dbReference type="PANTHER" id="PTHR42760:SF122">
    <property type="entry name" value="NAD(P)-BINDING PROTEIN"/>
    <property type="match status" value="1"/>
</dbReference>
<organism evidence="2 3">
    <name type="scientific">Clonostachys byssicola</name>
    <dbReference type="NCBI Taxonomy" id="160290"/>
    <lineage>
        <taxon>Eukaryota</taxon>
        <taxon>Fungi</taxon>
        <taxon>Dikarya</taxon>
        <taxon>Ascomycota</taxon>
        <taxon>Pezizomycotina</taxon>
        <taxon>Sordariomycetes</taxon>
        <taxon>Hypocreomycetidae</taxon>
        <taxon>Hypocreales</taxon>
        <taxon>Bionectriaceae</taxon>
        <taxon>Clonostachys</taxon>
    </lineage>
</organism>
<proteinExistence type="inferred from homology"/>
<dbReference type="AlphaFoldDB" id="A0A9N9UIE6"/>
<evidence type="ECO:0008006" key="4">
    <source>
        <dbReference type="Google" id="ProtNLM"/>
    </source>
</evidence>
<comment type="caution">
    <text evidence="2">The sequence shown here is derived from an EMBL/GenBank/DDBJ whole genome shotgun (WGS) entry which is preliminary data.</text>
</comment>
<dbReference type="Gene3D" id="3.40.50.720">
    <property type="entry name" value="NAD(P)-binding Rossmann-like Domain"/>
    <property type="match status" value="1"/>
</dbReference>
<dbReference type="SUPFAM" id="SSF51735">
    <property type="entry name" value="NAD(P)-binding Rossmann-fold domains"/>
    <property type="match status" value="1"/>
</dbReference>
<dbReference type="PANTHER" id="PTHR42760">
    <property type="entry name" value="SHORT-CHAIN DEHYDROGENASES/REDUCTASES FAMILY MEMBER"/>
    <property type="match status" value="1"/>
</dbReference>
<dbReference type="InterPro" id="IPR036291">
    <property type="entry name" value="NAD(P)-bd_dom_sf"/>
</dbReference>
<protein>
    <recommendedName>
        <fullName evidence="4">NAD(P)-binding protein</fullName>
    </recommendedName>
</protein>
<dbReference type="CDD" id="cd05233">
    <property type="entry name" value="SDR_c"/>
    <property type="match status" value="1"/>
</dbReference>
<sequence length="287" mass="30819">MADYVSFTKTYHNKPYAAIDPTQPKLSVSGKFVAITGGGTGIGKEIAIAFAQAGAKTVAILGRRIEKLEAAAAEITANSSSGDTKVIFESADVSKRESLDVAVERLVAKAGGAKVDILVHNAGSSPEVGSVEGFDEATFRHELDINVLGAFNTIQSFAPALTSNARVFNVSSGMAHIAPVPGFWVYCTVKAAVVKMFDFVQVEHPDWHVVQIQPGVIATDLNTRFDFPKTDDPKLPSQLLVWLASPEASFLKGKFVWANWDVDELKARADEIKNSLLLRVSLNGAVM</sequence>
<reference evidence="2 3" key="2">
    <citation type="submission" date="2021-10" db="EMBL/GenBank/DDBJ databases">
        <authorList>
            <person name="Piombo E."/>
        </authorList>
    </citation>
    <scope>NUCLEOTIDE SEQUENCE [LARGE SCALE GENOMIC DNA]</scope>
</reference>
<comment type="similarity">
    <text evidence="1">Belongs to the short-chain dehydrogenases/reductases (SDR) family.</text>
</comment>